<evidence type="ECO:0000259" key="14">
    <source>
        <dbReference type="PROSITE" id="PS51831"/>
    </source>
</evidence>
<dbReference type="CDD" id="cd09680">
    <property type="entry name" value="Cas10_III"/>
    <property type="match status" value="1"/>
</dbReference>
<comment type="cofactor">
    <cofactor evidence="1">
        <name>a divalent metal cation</name>
        <dbReference type="ChEBI" id="CHEBI:60240"/>
    </cofactor>
</comment>
<dbReference type="InterPro" id="IPR013408">
    <property type="entry name" value="Cas10/Csm1"/>
</dbReference>
<evidence type="ECO:0000256" key="11">
    <source>
        <dbReference type="ARBA" id="ARBA00023118"/>
    </source>
</evidence>
<dbReference type="PROSITE" id="PS50887">
    <property type="entry name" value="GGDEF"/>
    <property type="match status" value="1"/>
</dbReference>
<evidence type="ECO:0000313" key="16">
    <source>
        <dbReference type="Proteomes" id="UP000267250"/>
    </source>
</evidence>
<evidence type="ECO:0000256" key="12">
    <source>
        <dbReference type="ARBA" id="ARBA00032922"/>
    </source>
</evidence>
<dbReference type="EMBL" id="CP016379">
    <property type="protein sequence ID" value="AZR72421.1"/>
    <property type="molecule type" value="Genomic_DNA"/>
</dbReference>
<evidence type="ECO:0000256" key="2">
    <source>
        <dbReference type="ARBA" id="ARBA00005700"/>
    </source>
</evidence>
<name>A0A3Q9HP16_9FIRM</name>
<dbReference type="GO" id="GO:0051607">
    <property type="term" value="P:defense response to virus"/>
    <property type="evidence" value="ECO:0007669"/>
    <property type="project" value="UniProtKB-KW"/>
</dbReference>
<keyword evidence="4" id="KW-0808">Transferase</keyword>
<dbReference type="RefSeq" id="WP_164730867.1">
    <property type="nucleotide sequence ID" value="NZ_CP016379.1"/>
</dbReference>
<evidence type="ECO:0000256" key="4">
    <source>
        <dbReference type="ARBA" id="ARBA00022679"/>
    </source>
</evidence>
<keyword evidence="10" id="KW-0067">ATP-binding</keyword>
<dbReference type="Pfam" id="PF01966">
    <property type="entry name" value="HD"/>
    <property type="match status" value="1"/>
</dbReference>
<dbReference type="GO" id="GO:0004527">
    <property type="term" value="F:exonuclease activity"/>
    <property type="evidence" value="ECO:0007669"/>
    <property type="project" value="UniProtKB-KW"/>
</dbReference>
<feature type="domain" description="HD" evidence="14">
    <location>
        <begin position="1"/>
        <end position="81"/>
    </location>
</feature>
<gene>
    <name evidence="15" type="ORF">BBF96_02830</name>
</gene>
<evidence type="ECO:0000256" key="6">
    <source>
        <dbReference type="ARBA" id="ARBA00022741"/>
    </source>
</evidence>
<dbReference type="InterPro" id="IPR043128">
    <property type="entry name" value="Rev_trsase/Diguanyl_cyclase"/>
</dbReference>
<dbReference type="InterPro" id="IPR052117">
    <property type="entry name" value="Cas10/Csm1_subtype-III-A"/>
</dbReference>
<protein>
    <recommendedName>
        <fullName evidence="3">CRISPR system single-strand-specific deoxyribonuclease Cas10/Csm1 (subtype III-A)</fullName>
    </recommendedName>
    <alternativeName>
        <fullName evidence="12">Cyclic oligoadenylate synthase</fullName>
    </alternativeName>
</protein>
<dbReference type="Pfam" id="PF18211">
    <property type="entry name" value="Csm1_B"/>
    <property type="match status" value="1"/>
</dbReference>
<dbReference type="GO" id="GO:0005524">
    <property type="term" value="F:ATP binding"/>
    <property type="evidence" value="ECO:0007669"/>
    <property type="project" value="UniProtKB-KW"/>
</dbReference>
<dbReference type="Pfam" id="PF22335">
    <property type="entry name" value="Cas10-Cmr2_palm2"/>
    <property type="match status" value="1"/>
</dbReference>
<evidence type="ECO:0000256" key="10">
    <source>
        <dbReference type="ARBA" id="ARBA00022840"/>
    </source>
</evidence>
<evidence type="ECO:0000259" key="13">
    <source>
        <dbReference type="PROSITE" id="PS50887"/>
    </source>
</evidence>
<dbReference type="Gene3D" id="1.10.3210.10">
    <property type="entry name" value="Hypothetical protein af1432"/>
    <property type="match status" value="1"/>
</dbReference>
<evidence type="ECO:0000256" key="5">
    <source>
        <dbReference type="ARBA" id="ARBA00022722"/>
    </source>
</evidence>
<evidence type="ECO:0000313" key="15">
    <source>
        <dbReference type="EMBL" id="AZR72421.1"/>
    </source>
</evidence>
<keyword evidence="9" id="KW-0269">Exonuclease</keyword>
<keyword evidence="16" id="KW-1185">Reference proteome</keyword>
<organism evidence="15 16">
    <name type="scientific">Anoxybacter fermentans</name>
    <dbReference type="NCBI Taxonomy" id="1323375"/>
    <lineage>
        <taxon>Bacteria</taxon>
        <taxon>Bacillati</taxon>
        <taxon>Bacillota</taxon>
        <taxon>Clostridia</taxon>
        <taxon>Halanaerobiales</taxon>
        <taxon>Anoxybacter</taxon>
    </lineage>
</organism>
<keyword evidence="5" id="KW-0540">Nuclease</keyword>
<comment type="similarity">
    <text evidence="2">Belongs to the CRISPR-associated Cas10/Csm1 family.</text>
</comment>
<keyword evidence="6" id="KW-0547">Nucleotide-binding</keyword>
<keyword evidence="11" id="KW-0051">Antiviral defense</keyword>
<dbReference type="Gene3D" id="3.30.70.270">
    <property type="match status" value="1"/>
</dbReference>
<dbReference type="KEGG" id="aft:BBF96_02830"/>
<dbReference type="InterPro" id="IPR054767">
    <property type="entry name" value="Cas10-Cmr2_palm2"/>
</dbReference>
<dbReference type="PROSITE" id="PS51831">
    <property type="entry name" value="HD"/>
    <property type="match status" value="1"/>
</dbReference>
<evidence type="ECO:0000256" key="3">
    <source>
        <dbReference type="ARBA" id="ARBA00014333"/>
    </source>
</evidence>
<dbReference type="InterPro" id="IPR000160">
    <property type="entry name" value="GGDEF_dom"/>
</dbReference>
<sequence length="782" mass="90914">MDKDRIYLAALLHDVGKFLERAKYYGDKNLARLLLNKLEFSNKSYFFSSCLEEVIQSVLYHYEPRDDFERIIQLADWLSSSEGRDEKENTDNVDVYYKMPLQSIFGRLFKEEKKYGYKLKKMSLETIFPEDGLKEISYRDYVDDFLDELVKVNNESQLYYLLEKYLWSVPEQASGCYTDISLFDHSKTTAAIAVCLYHQYQAGELDKKELNLMTDSTKNQFLLINADISGIQDFIFNISSKGASKSLKGRSVYITLISEIVARYIIDELELKEANLLYNGGGNFYILAPACKEEKLKEVRKNILETLLNAHNGELYFAIAGLPFSPADFSNFAELWTRASRKVAELKQKKWSEIDLKSNFKKIFGPLNDGESQNNTCDVCGVSRKNRELISNEDDLKICSMCNSFIELTKEKLKEANYYIIKRGNYGENKSINNYNDVFKSFGYQIDFLKSFDNKKSSNELVYKINDTNFLEEGCDGFIFGAYNLPINEKGNLMTFEELAVRAVREGRGDKKLGVLKLDVDNLGWIFIKGFEKNKTISRITSLSRMLGLYFKGYINCLIKQKGWQNKIYVVFSGGDDTFIVGSWNTIIEFGKEFYERFRDYTCHHSKITFSAGISIFRYNFPVVKFAEITEGALERAKNFIEENEKIPGKNKISLFGEVFNWEEFKRIIEIKDVLIDIVKRNGNKRAILNKVMRSTKGFKKILEQSNKNLFDNLRFWRLVYYLRELNKNNKNDENDAEKIINIYQKIVINNLLHKKEVKKIMIIPVAVKMAEMETKKYSKGD</sequence>
<feature type="domain" description="GGDEF" evidence="13">
    <location>
        <begin position="511"/>
        <end position="658"/>
    </location>
</feature>
<dbReference type="Proteomes" id="UP000267250">
    <property type="component" value="Chromosome"/>
</dbReference>
<accession>A0A3Q9HP16</accession>
<dbReference type="SUPFAM" id="SSF109604">
    <property type="entry name" value="HD-domain/PDEase-like"/>
    <property type="match status" value="1"/>
</dbReference>
<dbReference type="GO" id="GO:0004519">
    <property type="term" value="F:endonuclease activity"/>
    <property type="evidence" value="ECO:0007669"/>
    <property type="project" value="UniProtKB-KW"/>
</dbReference>
<reference evidence="15 16" key="1">
    <citation type="submission" date="2016-07" db="EMBL/GenBank/DDBJ databases">
        <title>Genome and transcriptome analysis of iron-reducing fermentative bacteria Anoxybacter fermentans.</title>
        <authorList>
            <person name="Zeng X."/>
            <person name="Shao Z."/>
        </authorList>
    </citation>
    <scope>NUCLEOTIDE SEQUENCE [LARGE SCALE GENOMIC DNA]</scope>
    <source>
        <strain evidence="15 16">DY22613</strain>
    </source>
</reference>
<dbReference type="InterPro" id="IPR041062">
    <property type="entry name" value="Csm1_B"/>
</dbReference>
<proteinExistence type="inferred from homology"/>
<dbReference type="PANTHER" id="PTHR36528:SF1">
    <property type="entry name" value="CRISPR SYSTEM SINGLE-STRAND-SPECIFIC DEOXYRIBONUCLEASE CAS10_CSM1 (SUBTYPE III-A)"/>
    <property type="match status" value="1"/>
</dbReference>
<dbReference type="PANTHER" id="PTHR36528">
    <property type="entry name" value="CRISPR SYSTEM SINGLE-STRAND-SPECIFIC DEOXYRIBONUCLEASE CAS10/CSM1 (SUBTYPE III-A)"/>
    <property type="match status" value="1"/>
</dbReference>
<keyword evidence="8" id="KW-0378">Hydrolase</keyword>
<dbReference type="GO" id="GO:0016740">
    <property type="term" value="F:transferase activity"/>
    <property type="evidence" value="ECO:0007669"/>
    <property type="project" value="UniProtKB-KW"/>
</dbReference>
<evidence type="ECO:0000256" key="1">
    <source>
        <dbReference type="ARBA" id="ARBA00001968"/>
    </source>
</evidence>
<evidence type="ECO:0000256" key="9">
    <source>
        <dbReference type="ARBA" id="ARBA00022839"/>
    </source>
</evidence>
<dbReference type="NCBIfam" id="TIGR02578">
    <property type="entry name" value="cas_TM1811_Csm1"/>
    <property type="match status" value="1"/>
</dbReference>
<dbReference type="InterPro" id="IPR006674">
    <property type="entry name" value="HD_domain"/>
</dbReference>
<dbReference type="AlphaFoldDB" id="A0A3Q9HP16"/>
<keyword evidence="7" id="KW-0255">Endonuclease</keyword>
<evidence type="ECO:0000256" key="7">
    <source>
        <dbReference type="ARBA" id="ARBA00022759"/>
    </source>
</evidence>
<evidence type="ECO:0000256" key="8">
    <source>
        <dbReference type="ARBA" id="ARBA00022801"/>
    </source>
</evidence>